<dbReference type="InterPro" id="IPR015421">
    <property type="entry name" value="PyrdxlP-dep_Trfase_major"/>
</dbReference>
<evidence type="ECO:0000256" key="5">
    <source>
        <dbReference type="ARBA" id="ARBA00037974"/>
    </source>
</evidence>
<dbReference type="PANTHER" id="PTHR43525:SF1">
    <property type="entry name" value="PROTEIN MALY"/>
    <property type="match status" value="1"/>
</dbReference>
<comment type="cofactor">
    <cofactor evidence="1">
        <name>pyridoxal 5'-phosphate</name>
        <dbReference type="ChEBI" id="CHEBI:597326"/>
    </cofactor>
</comment>
<evidence type="ECO:0000259" key="6">
    <source>
        <dbReference type="Pfam" id="PF00155"/>
    </source>
</evidence>
<dbReference type="GO" id="GO:0030170">
    <property type="term" value="F:pyridoxal phosphate binding"/>
    <property type="evidence" value="ECO:0007669"/>
    <property type="project" value="InterPro"/>
</dbReference>
<dbReference type="EC" id="4.4.1.13" evidence="2"/>
<dbReference type="InterPro" id="IPR051798">
    <property type="entry name" value="Class-II_PLP-Dep_Aminotrans"/>
</dbReference>
<dbReference type="InterPro" id="IPR015424">
    <property type="entry name" value="PyrdxlP-dep_Trfase"/>
</dbReference>
<dbReference type="GO" id="GO:0008483">
    <property type="term" value="F:transaminase activity"/>
    <property type="evidence" value="ECO:0007669"/>
    <property type="project" value="UniProtKB-KW"/>
</dbReference>
<dbReference type="EMBL" id="CACVAW010000065">
    <property type="protein sequence ID" value="CAA6815166.1"/>
    <property type="molecule type" value="Genomic_DNA"/>
</dbReference>
<feature type="domain" description="Aminotransferase class I/classII large" evidence="6">
    <location>
        <begin position="47"/>
        <end position="375"/>
    </location>
</feature>
<dbReference type="Gene3D" id="3.90.1150.10">
    <property type="entry name" value="Aspartate Aminotransferase, domain 1"/>
    <property type="match status" value="1"/>
</dbReference>
<evidence type="ECO:0000256" key="2">
    <source>
        <dbReference type="ARBA" id="ARBA00012224"/>
    </source>
</evidence>
<keyword evidence="4" id="KW-0456">Lyase</keyword>
<evidence type="ECO:0000256" key="3">
    <source>
        <dbReference type="ARBA" id="ARBA00022898"/>
    </source>
</evidence>
<keyword evidence="7" id="KW-0032">Aminotransferase</keyword>
<comment type="similarity">
    <text evidence="5">Belongs to the class-II pyridoxal-phosphate-dependent aminotransferase family. MalY/PatB cystathionine beta-lyase subfamily.</text>
</comment>
<organism evidence="7">
    <name type="scientific">uncultured Campylobacterales bacterium</name>
    <dbReference type="NCBI Taxonomy" id="352960"/>
    <lineage>
        <taxon>Bacteria</taxon>
        <taxon>Pseudomonadati</taxon>
        <taxon>Campylobacterota</taxon>
        <taxon>Epsilonproteobacteria</taxon>
        <taxon>Campylobacterales</taxon>
        <taxon>environmental samples</taxon>
    </lineage>
</organism>
<accession>A0A6S6TAC9</accession>
<dbReference type="InterPro" id="IPR027619">
    <property type="entry name" value="C-S_lyase_PatB-like"/>
</dbReference>
<reference evidence="7" key="1">
    <citation type="submission" date="2020-01" db="EMBL/GenBank/DDBJ databases">
        <authorList>
            <person name="Meier V. D."/>
            <person name="Meier V D."/>
        </authorList>
    </citation>
    <scope>NUCLEOTIDE SEQUENCE</scope>
    <source>
        <strain evidence="7">HLG_WM_MAG_12</strain>
    </source>
</reference>
<sequence length="389" mass="45062">MDFDTLINRANTSSAKYDLLEKRFGRSDVIPMWIADSEFCVPEEIYQDIQARANHKIYGYTTIDEEAKQSIINWQKNRHNVNIDQEEILILNGVVPSLSACVNTYSQYQDNILIQTPIYPPFYSVIKENDRCTLENPLIEKDGHFTIDFQDYEKQIKNTKIFILCNPHNPTGRVYTKDELSQIVSLCKKYNVLIISDEIHADIIYNDKKHLSLYNFDYENIIILNSAGKSFNIAGLTCSYAIFKSKHLKIKLEKYFKKLHLTEVNIFGLTALKSAYTNGNSYIDELIPYLNNNKKLVINELKNTKIKALNNEGTFLMLLDCRDLNLNQKELKEFFINKAKIALNNGLDFGDELKGYMRLNIATSKEVLDKALKSLNKALKKDFLRQFEL</sequence>
<name>A0A6S6TAC9_9BACT</name>
<dbReference type="PANTHER" id="PTHR43525">
    <property type="entry name" value="PROTEIN MALY"/>
    <property type="match status" value="1"/>
</dbReference>
<dbReference type="InterPro" id="IPR004839">
    <property type="entry name" value="Aminotransferase_I/II_large"/>
</dbReference>
<evidence type="ECO:0000313" key="7">
    <source>
        <dbReference type="EMBL" id="CAA6815166.1"/>
    </source>
</evidence>
<dbReference type="NCBIfam" id="TIGR04350">
    <property type="entry name" value="C_S_lyase_PatB"/>
    <property type="match status" value="1"/>
</dbReference>
<proteinExistence type="inferred from homology"/>
<dbReference type="InterPro" id="IPR015422">
    <property type="entry name" value="PyrdxlP-dep_Trfase_small"/>
</dbReference>
<evidence type="ECO:0000256" key="4">
    <source>
        <dbReference type="ARBA" id="ARBA00023239"/>
    </source>
</evidence>
<dbReference type="CDD" id="cd00609">
    <property type="entry name" value="AAT_like"/>
    <property type="match status" value="1"/>
</dbReference>
<keyword evidence="3" id="KW-0663">Pyridoxal phosphate</keyword>
<keyword evidence="7" id="KW-0808">Transferase</keyword>
<gene>
    <name evidence="7" type="ORF">HELGO_WM62420</name>
</gene>
<protein>
    <recommendedName>
        <fullName evidence="2">cysteine-S-conjugate beta-lyase</fullName>
        <ecNumber evidence="2">4.4.1.13</ecNumber>
    </recommendedName>
</protein>
<dbReference type="Pfam" id="PF00155">
    <property type="entry name" value="Aminotran_1_2"/>
    <property type="match status" value="1"/>
</dbReference>
<evidence type="ECO:0000256" key="1">
    <source>
        <dbReference type="ARBA" id="ARBA00001933"/>
    </source>
</evidence>
<dbReference type="AlphaFoldDB" id="A0A6S6TAC9"/>
<dbReference type="Gene3D" id="3.40.640.10">
    <property type="entry name" value="Type I PLP-dependent aspartate aminotransferase-like (Major domain)"/>
    <property type="match status" value="1"/>
</dbReference>
<dbReference type="GO" id="GO:0047804">
    <property type="term" value="F:cysteine-S-conjugate beta-lyase activity"/>
    <property type="evidence" value="ECO:0007669"/>
    <property type="project" value="UniProtKB-EC"/>
</dbReference>
<dbReference type="SUPFAM" id="SSF53383">
    <property type="entry name" value="PLP-dependent transferases"/>
    <property type="match status" value="1"/>
</dbReference>